<dbReference type="GO" id="GO:0010314">
    <property type="term" value="F:phosphatidylinositol-5-phosphate binding"/>
    <property type="evidence" value="ECO:0007669"/>
    <property type="project" value="TreeGrafter"/>
</dbReference>
<proteinExistence type="predicted"/>
<accession>B4K3U7</accession>
<gene>
    <name evidence="1" type="primary">Dgri\GH23718</name>
    <name evidence="1" type="ORF">Dgri_GH23718</name>
</gene>
<feature type="non-terminal residue" evidence="1">
    <location>
        <position position="1"/>
    </location>
</feature>
<dbReference type="InterPro" id="IPR036865">
    <property type="entry name" value="CRAL-TRIO_dom_sf"/>
</dbReference>
<organism evidence="2">
    <name type="scientific">Drosophila grimshawi</name>
    <name type="common">Hawaiian fruit fly</name>
    <name type="synonym">Idiomyia grimshawi</name>
    <dbReference type="NCBI Taxonomy" id="7222"/>
    <lineage>
        <taxon>Eukaryota</taxon>
        <taxon>Metazoa</taxon>
        <taxon>Ecdysozoa</taxon>
        <taxon>Arthropoda</taxon>
        <taxon>Hexapoda</taxon>
        <taxon>Insecta</taxon>
        <taxon>Pterygota</taxon>
        <taxon>Neoptera</taxon>
        <taxon>Endopterygota</taxon>
        <taxon>Diptera</taxon>
        <taxon>Brachycera</taxon>
        <taxon>Muscomorpha</taxon>
        <taxon>Ephydroidea</taxon>
        <taxon>Drosophilidae</taxon>
        <taxon>Drosophila</taxon>
        <taxon>Hawaiian Drosophila</taxon>
    </lineage>
</organism>
<dbReference type="OrthoDB" id="2152335at2759"/>
<dbReference type="GO" id="GO:0070273">
    <property type="term" value="F:phosphatidylinositol-4-phosphate binding"/>
    <property type="evidence" value="ECO:0007669"/>
    <property type="project" value="TreeGrafter"/>
</dbReference>
<dbReference type="GO" id="GO:0043325">
    <property type="term" value="F:phosphatidylinositol-3,4-bisphosphate binding"/>
    <property type="evidence" value="ECO:0007669"/>
    <property type="project" value="TreeGrafter"/>
</dbReference>
<keyword evidence="2" id="KW-1185">Reference proteome</keyword>
<dbReference type="Proteomes" id="UP000001070">
    <property type="component" value="Unassembled WGS sequence"/>
</dbReference>
<dbReference type="STRING" id="7222.B4K3U7"/>
<dbReference type="eggNOG" id="KOG4240">
    <property type="taxonomic scope" value="Eukaryota"/>
</dbReference>
<dbReference type="InParanoid" id="B4K3U7"/>
<dbReference type="PANTHER" id="PTHR46607">
    <property type="entry name" value="SEC14 DOMAIN AND SPECTRIN REPEAT-CONTAINING PROTEIN 1"/>
    <property type="match status" value="1"/>
</dbReference>
<dbReference type="AlphaFoldDB" id="B4K3U7"/>
<evidence type="ECO:0000313" key="2">
    <source>
        <dbReference type="Proteomes" id="UP000001070"/>
    </source>
</evidence>
<sequence>PLVLSKARLAKFVEPNNLPEELGGTLQFNYDLWLQQRRSIDEFSRTHALTLSCMEQLLTLLGGHKALRPAEADVELKRSAQLHTHVQRSIEAAIEMGKRSCTKFVA</sequence>
<evidence type="ECO:0000313" key="1">
    <source>
        <dbReference type="EMBL" id="EDV90275.1"/>
    </source>
</evidence>
<dbReference type="GO" id="GO:0080025">
    <property type="term" value="F:phosphatidylinositol-3,5-bisphosphate binding"/>
    <property type="evidence" value="ECO:0007669"/>
    <property type="project" value="TreeGrafter"/>
</dbReference>
<protein>
    <submittedName>
        <fullName evidence="1">GH23718</fullName>
    </submittedName>
</protein>
<dbReference type="GO" id="GO:0032266">
    <property type="term" value="F:phosphatidylinositol-3-phosphate binding"/>
    <property type="evidence" value="ECO:0007669"/>
    <property type="project" value="TreeGrafter"/>
</dbReference>
<dbReference type="PANTHER" id="PTHR46607:SF1">
    <property type="entry name" value="SEC14 DOMAIN AND SPECTRIN REPEAT-CONTAINING PROTEIN 1"/>
    <property type="match status" value="1"/>
</dbReference>
<reference evidence="1 2" key="1">
    <citation type="journal article" date="2007" name="Nature">
        <title>Evolution of genes and genomes on the Drosophila phylogeny.</title>
        <authorList>
            <consortium name="Drosophila 12 Genomes Consortium"/>
            <person name="Clark A.G."/>
            <person name="Eisen M.B."/>
            <person name="Smith D.R."/>
            <person name="Bergman C.M."/>
            <person name="Oliver B."/>
            <person name="Markow T.A."/>
            <person name="Kaufman T.C."/>
            <person name="Kellis M."/>
            <person name="Gelbart W."/>
            <person name="Iyer V.N."/>
            <person name="Pollard D.A."/>
            <person name="Sackton T.B."/>
            <person name="Larracuente A.M."/>
            <person name="Singh N.D."/>
            <person name="Abad J.P."/>
            <person name="Abt D.N."/>
            <person name="Adryan B."/>
            <person name="Aguade M."/>
            <person name="Akashi H."/>
            <person name="Anderson W.W."/>
            <person name="Aquadro C.F."/>
            <person name="Ardell D.H."/>
            <person name="Arguello R."/>
            <person name="Artieri C.G."/>
            <person name="Barbash D.A."/>
            <person name="Barker D."/>
            <person name="Barsanti P."/>
            <person name="Batterham P."/>
            <person name="Batzoglou S."/>
            <person name="Begun D."/>
            <person name="Bhutkar A."/>
            <person name="Blanco E."/>
            <person name="Bosak S.A."/>
            <person name="Bradley R.K."/>
            <person name="Brand A.D."/>
            <person name="Brent M.R."/>
            <person name="Brooks A.N."/>
            <person name="Brown R.H."/>
            <person name="Butlin R.K."/>
            <person name="Caggese C."/>
            <person name="Calvi B.R."/>
            <person name="Bernardo de Carvalho A."/>
            <person name="Caspi A."/>
            <person name="Castrezana S."/>
            <person name="Celniker S.E."/>
            <person name="Chang J.L."/>
            <person name="Chapple C."/>
            <person name="Chatterji S."/>
            <person name="Chinwalla A."/>
            <person name="Civetta A."/>
            <person name="Clifton S.W."/>
            <person name="Comeron J.M."/>
            <person name="Costello J.C."/>
            <person name="Coyne J.A."/>
            <person name="Daub J."/>
            <person name="David R.G."/>
            <person name="Delcher A.L."/>
            <person name="Delehaunty K."/>
            <person name="Do C.B."/>
            <person name="Ebling H."/>
            <person name="Edwards K."/>
            <person name="Eickbush T."/>
            <person name="Evans J.D."/>
            <person name="Filipski A."/>
            <person name="Findeiss S."/>
            <person name="Freyhult E."/>
            <person name="Fulton L."/>
            <person name="Fulton R."/>
            <person name="Garcia A.C."/>
            <person name="Gardiner A."/>
            <person name="Garfield D.A."/>
            <person name="Garvin B.E."/>
            <person name="Gibson G."/>
            <person name="Gilbert D."/>
            <person name="Gnerre S."/>
            <person name="Godfrey J."/>
            <person name="Good R."/>
            <person name="Gotea V."/>
            <person name="Gravely B."/>
            <person name="Greenberg A.J."/>
            <person name="Griffiths-Jones S."/>
            <person name="Gross S."/>
            <person name="Guigo R."/>
            <person name="Gustafson E.A."/>
            <person name="Haerty W."/>
            <person name="Hahn M.W."/>
            <person name="Halligan D.L."/>
            <person name="Halpern A.L."/>
            <person name="Halter G.M."/>
            <person name="Han M.V."/>
            <person name="Heger A."/>
            <person name="Hillier L."/>
            <person name="Hinrichs A.S."/>
            <person name="Holmes I."/>
            <person name="Hoskins R.A."/>
            <person name="Hubisz M.J."/>
            <person name="Hultmark D."/>
            <person name="Huntley M.A."/>
            <person name="Jaffe D.B."/>
            <person name="Jagadeeshan S."/>
            <person name="Jeck W.R."/>
            <person name="Johnson J."/>
            <person name="Jones C.D."/>
            <person name="Jordan W.C."/>
            <person name="Karpen G.H."/>
            <person name="Kataoka E."/>
            <person name="Keightley P.D."/>
            <person name="Kheradpour P."/>
            <person name="Kirkness E.F."/>
            <person name="Koerich L.B."/>
            <person name="Kristiansen K."/>
            <person name="Kudrna D."/>
            <person name="Kulathinal R.J."/>
            <person name="Kumar S."/>
            <person name="Kwok R."/>
            <person name="Lander E."/>
            <person name="Langley C.H."/>
            <person name="Lapoint R."/>
            <person name="Lazzaro B.P."/>
            <person name="Lee S.J."/>
            <person name="Levesque L."/>
            <person name="Li R."/>
            <person name="Lin C.F."/>
            <person name="Lin M.F."/>
            <person name="Lindblad-Toh K."/>
            <person name="Llopart A."/>
            <person name="Long M."/>
            <person name="Low L."/>
            <person name="Lozovsky E."/>
            <person name="Lu J."/>
            <person name="Luo M."/>
            <person name="Machado C.A."/>
            <person name="Makalowski W."/>
            <person name="Marzo M."/>
            <person name="Matsuda M."/>
            <person name="Matzkin L."/>
            <person name="McAllister B."/>
            <person name="McBride C.S."/>
            <person name="McKernan B."/>
            <person name="McKernan K."/>
            <person name="Mendez-Lago M."/>
            <person name="Minx P."/>
            <person name="Mollenhauer M.U."/>
            <person name="Montooth K."/>
            <person name="Mount S.M."/>
            <person name="Mu X."/>
            <person name="Myers E."/>
            <person name="Negre B."/>
            <person name="Newfeld S."/>
            <person name="Nielsen R."/>
            <person name="Noor M.A."/>
            <person name="O'Grady P."/>
            <person name="Pachter L."/>
            <person name="Papaceit M."/>
            <person name="Parisi M.J."/>
            <person name="Parisi M."/>
            <person name="Parts L."/>
            <person name="Pedersen J.S."/>
            <person name="Pesole G."/>
            <person name="Phillippy A.M."/>
            <person name="Ponting C.P."/>
            <person name="Pop M."/>
            <person name="Porcelli D."/>
            <person name="Powell J.R."/>
            <person name="Prohaska S."/>
            <person name="Pruitt K."/>
            <person name="Puig M."/>
            <person name="Quesneville H."/>
            <person name="Ram K.R."/>
            <person name="Rand D."/>
            <person name="Rasmussen M.D."/>
            <person name="Reed L.K."/>
            <person name="Reenan R."/>
            <person name="Reily A."/>
            <person name="Remington K.A."/>
            <person name="Rieger T.T."/>
            <person name="Ritchie M.G."/>
            <person name="Robin C."/>
            <person name="Rogers Y.H."/>
            <person name="Rohde C."/>
            <person name="Rozas J."/>
            <person name="Rubenfield M.J."/>
            <person name="Ruiz A."/>
            <person name="Russo S."/>
            <person name="Salzberg S.L."/>
            <person name="Sanchez-Gracia A."/>
            <person name="Saranga D.J."/>
            <person name="Sato H."/>
            <person name="Schaeffer S.W."/>
            <person name="Schatz M.C."/>
            <person name="Schlenke T."/>
            <person name="Schwartz R."/>
            <person name="Segarra C."/>
            <person name="Singh R.S."/>
            <person name="Sirot L."/>
            <person name="Sirota M."/>
            <person name="Sisneros N.B."/>
            <person name="Smith C.D."/>
            <person name="Smith T.F."/>
            <person name="Spieth J."/>
            <person name="Stage D.E."/>
            <person name="Stark A."/>
            <person name="Stephan W."/>
            <person name="Strausberg R.L."/>
            <person name="Strempel S."/>
            <person name="Sturgill D."/>
            <person name="Sutton G."/>
            <person name="Sutton G.G."/>
            <person name="Tao W."/>
            <person name="Teichmann S."/>
            <person name="Tobari Y.N."/>
            <person name="Tomimura Y."/>
            <person name="Tsolas J.M."/>
            <person name="Valente V.L."/>
            <person name="Venter E."/>
            <person name="Venter J.C."/>
            <person name="Vicario S."/>
            <person name="Vieira F.G."/>
            <person name="Vilella A.J."/>
            <person name="Villasante A."/>
            <person name="Walenz B."/>
            <person name="Wang J."/>
            <person name="Wasserman M."/>
            <person name="Watts T."/>
            <person name="Wilson D."/>
            <person name="Wilson R.K."/>
            <person name="Wing R.A."/>
            <person name="Wolfner M.F."/>
            <person name="Wong A."/>
            <person name="Wong G.K."/>
            <person name="Wu C.I."/>
            <person name="Wu G."/>
            <person name="Yamamoto D."/>
            <person name="Yang H.P."/>
            <person name="Yang S.P."/>
            <person name="Yorke J.A."/>
            <person name="Yoshida K."/>
            <person name="Zdobnov E."/>
            <person name="Zhang P."/>
            <person name="Zhang Y."/>
            <person name="Zimin A.V."/>
            <person name="Baldwin J."/>
            <person name="Abdouelleil A."/>
            <person name="Abdulkadir J."/>
            <person name="Abebe A."/>
            <person name="Abera B."/>
            <person name="Abreu J."/>
            <person name="Acer S.C."/>
            <person name="Aftuck L."/>
            <person name="Alexander A."/>
            <person name="An P."/>
            <person name="Anderson E."/>
            <person name="Anderson S."/>
            <person name="Arachi H."/>
            <person name="Azer M."/>
            <person name="Bachantsang P."/>
            <person name="Barry A."/>
            <person name="Bayul T."/>
            <person name="Berlin A."/>
            <person name="Bessette D."/>
            <person name="Bloom T."/>
            <person name="Blye J."/>
            <person name="Boguslavskiy L."/>
            <person name="Bonnet C."/>
            <person name="Boukhgalter B."/>
            <person name="Bourzgui I."/>
            <person name="Brown A."/>
            <person name="Cahill P."/>
            <person name="Channer S."/>
            <person name="Cheshatsang Y."/>
            <person name="Chuda L."/>
            <person name="Citroen M."/>
            <person name="Collymore A."/>
            <person name="Cooke P."/>
            <person name="Costello M."/>
            <person name="D'Aco K."/>
            <person name="Daza R."/>
            <person name="De Haan G."/>
            <person name="DeGray S."/>
            <person name="DeMaso C."/>
            <person name="Dhargay N."/>
            <person name="Dooley K."/>
            <person name="Dooley E."/>
            <person name="Doricent M."/>
            <person name="Dorje P."/>
            <person name="Dorjee K."/>
            <person name="Dupes A."/>
            <person name="Elong R."/>
            <person name="Falk J."/>
            <person name="Farina A."/>
            <person name="Faro S."/>
            <person name="Ferguson D."/>
            <person name="Fisher S."/>
            <person name="Foley C.D."/>
            <person name="Franke A."/>
            <person name="Friedrich D."/>
            <person name="Gadbois L."/>
            <person name="Gearin G."/>
            <person name="Gearin C.R."/>
            <person name="Giannoukos G."/>
            <person name="Goode T."/>
            <person name="Graham J."/>
            <person name="Grandbois E."/>
            <person name="Grewal S."/>
            <person name="Gyaltsen K."/>
            <person name="Hafez N."/>
            <person name="Hagos B."/>
            <person name="Hall J."/>
            <person name="Henson C."/>
            <person name="Hollinger A."/>
            <person name="Honan T."/>
            <person name="Huard M.D."/>
            <person name="Hughes L."/>
            <person name="Hurhula B."/>
            <person name="Husby M.E."/>
            <person name="Kamat A."/>
            <person name="Kanga B."/>
            <person name="Kashin S."/>
            <person name="Khazanovich D."/>
            <person name="Kisner P."/>
            <person name="Lance K."/>
            <person name="Lara M."/>
            <person name="Lee W."/>
            <person name="Lennon N."/>
            <person name="Letendre F."/>
            <person name="LeVine R."/>
            <person name="Lipovsky A."/>
            <person name="Liu X."/>
            <person name="Liu J."/>
            <person name="Liu S."/>
            <person name="Lokyitsang T."/>
            <person name="Lokyitsang Y."/>
            <person name="Lubonja R."/>
            <person name="Lui A."/>
            <person name="MacDonald P."/>
            <person name="Magnisalis V."/>
            <person name="Maru K."/>
            <person name="Matthews C."/>
            <person name="McCusker W."/>
            <person name="McDonough S."/>
            <person name="Mehta T."/>
            <person name="Meldrim J."/>
            <person name="Meneus L."/>
            <person name="Mihai O."/>
            <person name="Mihalev A."/>
            <person name="Mihova T."/>
            <person name="Mittelman R."/>
            <person name="Mlenga V."/>
            <person name="Montmayeur A."/>
            <person name="Mulrain L."/>
            <person name="Navidi A."/>
            <person name="Naylor J."/>
            <person name="Negash T."/>
            <person name="Nguyen T."/>
            <person name="Nguyen N."/>
            <person name="Nicol R."/>
            <person name="Norbu C."/>
            <person name="Norbu N."/>
            <person name="Novod N."/>
            <person name="O'Neill B."/>
            <person name="Osman S."/>
            <person name="Markiewicz E."/>
            <person name="Oyono O.L."/>
            <person name="Patti C."/>
            <person name="Phunkhang P."/>
            <person name="Pierre F."/>
            <person name="Priest M."/>
            <person name="Raghuraman S."/>
            <person name="Rege F."/>
            <person name="Reyes R."/>
            <person name="Rise C."/>
            <person name="Rogov P."/>
            <person name="Ross K."/>
            <person name="Ryan E."/>
            <person name="Settipalli S."/>
            <person name="Shea T."/>
            <person name="Sherpa N."/>
            <person name="Shi L."/>
            <person name="Shih D."/>
            <person name="Sparrow T."/>
            <person name="Spaulding J."/>
            <person name="Stalker J."/>
            <person name="Stange-Thomann N."/>
            <person name="Stavropoulos S."/>
            <person name="Stone C."/>
            <person name="Strader C."/>
            <person name="Tesfaye S."/>
            <person name="Thomson T."/>
            <person name="Thoulutsang Y."/>
            <person name="Thoulutsang D."/>
            <person name="Topham K."/>
            <person name="Topping I."/>
            <person name="Tsamla T."/>
            <person name="Vassiliev H."/>
            <person name="Vo A."/>
            <person name="Wangchuk T."/>
            <person name="Wangdi T."/>
            <person name="Weiand M."/>
            <person name="Wilkinson J."/>
            <person name="Wilson A."/>
            <person name="Yadav S."/>
            <person name="Young G."/>
            <person name="Yu Q."/>
            <person name="Zembek L."/>
            <person name="Zhong D."/>
            <person name="Zimmer A."/>
            <person name="Zwirko Z."/>
            <person name="Jaffe D.B."/>
            <person name="Alvarez P."/>
            <person name="Brockman W."/>
            <person name="Butler J."/>
            <person name="Chin C."/>
            <person name="Gnerre S."/>
            <person name="Grabherr M."/>
            <person name="Kleber M."/>
            <person name="Mauceli E."/>
            <person name="MacCallum I."/>
        </authorList>
    </citation>
    <scope>NUCLEOTIDE SEQUENCE [LARGE SCALE GENOMIC DNA]</scope>
    <source>
        <strain evidence="2">Tucson 15287-2541.00</strain>
    </source>
</reference>
<dbReference type="HOGENOM" id="CLU_2229795_0_0_1"/>
<dbReference type="SUPFAM" id="SSF52087">
    <property type="entry name" value="CRAL/TRIO domain"/>
    <property type="match status" value="1"/>
</dbReference>
<dbReference type="GO" id="GO:0005546">
    <property type="term" value="F:phosphatidylinositol-4,5-bisphosphate binding"/>
    <property type="evidence" value="ECO:0007669"/>
    <property type="project" value="TreeGrafter"/>
</dbReference>
<name>B4K3U7_DROGR</name>
<dbReference type="EMBL" id="CH925956">
    <property type="protein sequence ID" value="EDV90275.1"/>
    <property type="molecule type" value="Genomic_DNA"/>
</dbReference>